<dbReference type="GO" id="GO:0005324">
    <property type="term" value="F:long-chain fatty acid transmembrane transporter activity"/>
    <property type="evidence" value="ECO:0007669"/>
    <property type="project" value="TreeGrafter"/>
</dbReference>
<dbReference type="InterPro" id="IPR003439">
    <property type="entry name" value="ABC_transporter-like_ATP-bd"/>
</dbReference>
<dbReference type="Proteomes" id="UP000009009">
    <property type="component" value="Unassembled WGS sequence"/>
</dbReference>
<feature type="compositionally biased region" description="Basic residues" evidence="8">
    <location>
        <begin position="836"/>
        <end position="846"/>
    </location>
</feature>
<dbReference type="PROSITE" id="PS50929">
    <property type="entry name" value="ABC_TM1F"/>
    <property type="match status" value="1"/>
</dbReference>
<dbReference type="GO" id="GO:0007031">
    <property type="term" value="P:peroxisome organization"/>
    <property type="evidence" value="ECO:0007669"/>
    <property type="project" value="TreeGrafter"/>
</dbReference>
<comment type="similarity">
    <text evidence="1">Belongs to the ABC transporter superfamily. ABCD family. Peroxisomal fatty acyl CoA transporter (TC 3.A.1.203) subfamily.</text>
</comment>
<gene>
    <name evidence="11" type="ORF">VIN7_8246</name>
</gene>
<dbReference type="AlphaFoldDB" id="H0GXA7"/>
<evidence type="ECO:0000256" key="2">
    <source>
        <dbReference type="ARBA" id="ARBA00022448"/>
    </source>
</evidence>
<dbReference type="EMBL" id="AGVY01000287">
    <property type="protein sequence ID" value="EHN01560.1"/>
    <property type="molecule type" value="Genomic_DNA"/>
</dbReference>
<dbReference type="PANTHER" id="PTHR11384">
    <property type="entry name" value="ATP-BINDING CASSETTE, SUB-FAMILY D MEMBER"/>
    <property type="match status" value="1"/>
</dbReference>
<evidence type="ECO:0000313" key="11">
    <source>
        <dbReference type="EMBL" id="EHN01560.1"/>
    </source>
</evidence>
<dbReference type="GO" id="GO:0140359">
    <property type="term" value="F:ABC-type transporter activity"/>
    <property type="evidence" value="ECO:0007669"/>
    <property type="project" value="InterPro"/>
</dbReference>
<proteinExistence type="inferred from homology"/>
<evidence type="ECO:0000256" key="7">
    <source>
        <dbReference type="ARBA" id="ARBA00023136"/>
    </source>
</evidence>
<comment type="caution">
    <text evidence="11">The sequence shown here is derived from an EMBL/GenBank/DDBJ whole genome shotgun (WGS) entry which is preliminary data.</text>
</comment>
<evidence type="ECO:0000259" key="10">
    <source>
        <dbReference type="PROSITE" id="PS50929"/>
    </source>
</evidence>
<evidence type="ECO:0000256" key="1">
    <source>
        <dbReference type="ARBA" id="ARBA00008575"/>
    </source>
</evidence>
<keyword evidence="6" id="KW-1133">Transmembrane helix</keyword>
<evidence type="ECO:0000256" key="5">
    <source>
        <dbReference type="ARBA" id="ARBA00022840"/>
    </source>
</evidence>
<keyword evidence="4" id="KW-0547">Nucleotide-binding</keyword>
<dbReference type="InterPro" id="IPR027417">
    <property type="entry name" value="P-loop_NTPase"/>
</dbReference>
<keyword evidence="12" id="KW-1185">Reference proteome</keyword>
<dbReference type="InterPro" id="IPR011527">
    <property type="entry name" value="ABC1_TM_dom"/>
</dbReference>
<dbReference type="Gene3D" id="3.40.50.300">
    <property type="entry name" value="P-loop containing nucleotide triphosphate hydrolases"/>
    <property type="match status" value="1"/>
</dbReference>
<sequence length="855" mass="97218">MISTASVFYRKHRVNLLRSSYIILLLATLYNSNSSSSENKNSKKGTQSTDLENKKIDEEEGVGTNEGKGEDDDSNEELTMISKHSTDTEDRAVTFDKENKSTHKEAQQRGKVDFLFKLLLHDKKCLILFITQAILLNIRTLLSLRVATLDGQLVSTLVKAQYANFTKILLGKWMILGIPASFINSLISYTTKLCAVTINRKISDFLLSKYLSNHHTFYSVASAESVSEIQDNLTRDIYTFSMNSSLLLNQLLKPMLDLILCSFKLLTSNTSVMGEGTLALGLIVYASNSLLKLIQPNFTKLTMASASLESWFRSLHSNLHSNNEEIALLRGQKRELANVDYSFYRLVLFLNREIKARAIYDIATAFVIKYTWGAAGLVLCSIPIFFKDTPKEDTLEPKEPKNDMTADFITNRRLLVTASSSIGRFVELKRNIQQLRGIRLRLNKFNDLLDANKVEDGKEPKDEGCVVEYDDSKIKFENVPLITPAYQVLVPELSFDLEHGNHLLIIGPNGCGKSSLFRILGGLWPVRATADKNHQSKLIMPRRTVGKDCAIFYLPQRPYMGNRSTFREQIIYPDTIQQFEEKYHNDYDLGDADLIKILQLLDLEDLVTENMSLVLAQRTSKNGVQQPSTEDNQSPCTIKILDAFSIIRNWSEELTIGVQQRLAMARMYYHKPKFAVLDECTSAVAPEMEQQMYENAQKFGISLISVCHRTSLWHFHNYLLKFDGKGGYQFGPFNPQERLSNEEKLLELNAILDQQVPLWERKLKDLTIAKESNIIRKSETNLNLYERTEDPRPSKSNAFFNLSKEHTFASPAGKEPSKRLPLFSKPSPPSASNLLRNKKNKNKGGKTKREQEKET</sequence>
<reference evidence="11 12" key="1">
    <citation type="journal article" date="2012" name="FEMS Yeast Res.">
        <title>The genome sequence of the wine yeast VIN7 reveals an allotriploid hybrid genome with Saccharomyces cerevisiae and Saccharomyces kudriavzevii origins.</title>
        <authorList>
            <person name="Borneman A.R."/>
            <person name="Desany B.A."/>
            <person name="Riches D."/>
            <person name="Affourtit J.P."/>
            <person name="Forgan A.H."/>
            <person name="Pretorius I.S."/>
            <person name="Egholm M."/>
            <person name="Chambers P.J."/>
        </authorList>
    </citation>
    <scope>NUCLEOTIDE SEQUENCE [LARGE SCALE GENOMIC DNA]</scope>
    <source>
        <strain evidence="11 12">VIN7</strain>
    </source>
</reference>
<dbReference type="GO" id="GO:0006635">
    <property type="term" value="P:fatty acid beta-oxidation"/>
    <property type="evidence" value="ECO:0007669"/>
    <property type="project" value="TreeGrafter"/>
</dbReference>
<dbReference type="GO" id="GO:0005778">
    <property type="term" value="C:peroxisomal membrane"/>
    <property type="evidence" value="ECO:0007669"/>
    <property type="project" value="TreeGrafter"/>
</dbReference>
<dbReference type="GO" id="GO:0005524">
    <property type="term" value="F:ATP binding"/>
    <property type="evidence" value="ECO:0007669"/>
    <property type="project" value="UniProtKB-KW"/>
</dbReference>
<dbReference type="SUPFAM" id="SSF52540">
    <property type="entry name" value="P-loop containing nucleoside triphosphate hydrolases"/>
    <property type="match status" value="1"/>
</dbReference>
<evidence type="ECO:0000256" key="3">
    <source>
        <dbReference type="ARBA" id="ARBA00022692"/>
    </source>
</evidence>
<organism evidence="11 12">
    <name type="scientific">Saccharomyces cerevisiae x Saccharomyces kudriavzevii (strain VIN7)</name>
    <name type="common">Yeast</name>
    <dbReference type="NCBI Taxonomy" id="1095631"/>
    <lineage>
        <taxon>Eukaryota</taxon>
        <taxon>Fungi</taxon>
        <taxon>Dikarya</taxon>
        <taxon>Ascomycota</taxon>
        <taxon>Saccharomycotina</taxon>
        <taxon>Saccharomycetes</taxon>
        <taxon>Saccharomycetales</taxon>
        <taxon>Saccharomycetaceae</taxon>
        <taxon>Saccharomyces</taxon>
    </lineage>
</organism>
<dbReference type="SMART" id="SM00382">
    <property type="entry name" value="AAA"/>
    <property type="match status" value="1"/>
</dbReference>
<dbReference type="PANTHER" id="PTHR11384:SF69">
    <property type="entry name" value="PEROXISOMAL LONG-CHAIN FATTY ACID IMPORT PROTEIN 1"/>
    <property type="match status" value="1"/>
</dbReference>
<name>H0GXA7_SACCK</name>
<evidence type="ECO:0000256" key="4">
    <source>
        <dbReference type="ARBA" id="ARBA00022741"/>
    </source>
</evidence>
<dbReference type="CDD" id="cd03223">
    <property type="entry name" value="ABCD_peroxisomal_ALDP"/>
    <property type="match status" value="1"/>
</dbReference>
<dbReference type="GO" id="GO:0016887">
    <property type="term" value="F:ATP hydrolysis activity"/>
    <property type="evidence" value="ECO:0007669"/>
    <property type="project" value="InterPro"/>
</dbReference>
<dbReference type="GO" id="GO:0015910">
    <property type="term" value="P:long-chain fatty acid import into peroxisome"/>
    <property type="evidence" value="ECO:0007669"/>
    <property type="project" value="TreeGrafter"/>
</dbReference>
<feature type="domain" description="ABC transporter" evidence="9">
    <location>
        <begin position="474"/>
        <end position="749"/>
    </location>
</feature>
<dbReference type="HOGENOM" id="CLU_007587_5_0_1"/>
<evidence type="ECO:0000313" key="12">
    <source>
        <dbReference type="Proteomes" id="UP000009009"/>
    </source>
</evidence>
<dbReference type="OrthoDB" id="422637at2759"/>
<dbReference type="InterPro" id="IPR036640">
    <property type="entry name" value="ABC1_TM_sf"/>
</dbReference>
<dbReference type="GO" id="GO:0042760">
    <property type="term" value="P:very long-chain fatty acid catabolic process"/>
    <property type="evidence" value="ECO:0007669"/>
    <property type="project" value="TreeGrafter"/>
</dbReference>
<evidence type="ECO:0000256" key="8">
    <source>
        <dbReference type="SAM" id="MobiDB-lite"/>
    </source>
</evidence>
<dbReference type="InterPro" id="IPR003593">
    <property type="entry name" value="AAA+_ATPase"/>
</dbReference>
<dbReference type="Pfam" id="PF06472">
    <property type="entry name" value="ABC_membrane_2"/>
    <property type="match status" value="1"/>
</dbReference>
<dbReference type="PROSITE" id="PS50893">
    <property type="entry name" value="ABC_TRANSPORTER_2"/>
    <property type="match status" value="1"/>
</dbReference>
<keyword evidence="7" id="KW-0472">Membrane</keyword>
<dbReference type="Pfam" id="PF00005">
    <property type="entry name" value="ABC_tran"/>
    <property type="match status" value="1"/>
</dbReference>
<keyword evidence="3" id="KW-0812">Transmembrane</keyword>
<feature type="domain" description="ABC transmembrane type-1" evidence="10">
    <location>
        <begin position="138"/>
        <end position="368"/>
    </location>
</feature>
<accession>H0GXA7</accession>
<keyword evidence="5" id="KW-0067">ATP-binding</keyword>
<dbReference type="PhylomeDB" id="H0GXA7"/>
<dbReference type="InterPro" id="IPR050835">
    <property type="entry name" value="ABC_transporter_sub-D"/>
</dbReference>
<feature type="region of interest" description="Disordered" evidence="8">
    <location>
        <begin position="806"/>
        <end position="855"/>
    </location>
</feature>
<protein>
    <submittedName>
        <fullName evidence="11">Pxa2p</fullName>
    </submittedName>
</protein>
<evidence type="ECO:0000256" key="6">
    <source>
        <dbReference type="ARBA" id="ARBA00022989"/>
    </source>
</evidence>
<dbReference type="SUPFAM" id="SSF90123">
    <property type="entry name" value="ABC transporter transmembrane region"/>
    <property type="match status" value="1"/>
</dbReference>
<keyword evidence="2" id="KW-0813">Transport</keyword>
<evidence type="ECO:0000259" key="9">
    <source>
        <dbReference type="PROSITE" id="PS50893"/>
    </source>
</evidence>
<feature type="region of interest" description="Disordered" evidence="8">
    <location>
        <begin position="33"/>
        <end position="76"/>
    </location>
</feature>